<evidence type="ECO:0000313" key="6">
    <source>
        <dbReference type="EMBL" id="MCX2978428.1"/>
    </source>
</evidence>
<feature type="transmembrane region" description="Helical" evidence="5">
    <location>
        <begin position="117"/>
        <end position="136"/>
    </location>
</feature>
<evidence type="ECO:0000256" key="1">
    <source>
        <dbReference type="ARBA" id="ARBA00004370"/>
    </source>
</evidence>
<dbReference type="InterPro" id="IPR001129">
    <property type="entry name" value="Membr-assoc_MAPEG"/>
</dbReference>
<dbReference type="Gene3D" id="1.20.120.550">
    <property type="entry name" value="Membrane associated eicosanoid/glutathione metabolism-like domain"/>
    <property type="match status" value="1"/>
</dbReference>
<evidence type="ECO:0000256" key="4">
    <source>
        <dbReference type="ARBA" id="ARBA00023136"/>
    </source>
</evidence>
<reference evidence="6" key="1">
    <citation type="submission" date="2019-02" db="EMBL/GenBank/DDBJ databases">
        <authorList>
            <person name="Li S.-H."/>
        </authorList>
    </citation>
    <scope>NUCLEOTIDE SEQUENCE</scope>
    <source>
        <strain evidence="6">IMCC11814</strain>
    </source>
</reference>
<evidence type="ECO:0000256" key="5">
    <source>
        <dbReference type="SAM" id="Phobius"/>
    </source>
</evidence>
<accession>A0ABT3T829</accession>
<name>A0ABT3T829_9GAMM</name>
<evidence type="ECO:0000313" key="7">
    <source>
        <dbReference type="Proteomes" id="UP001143304"/>
    </source>
</evidence>
<keyword evidence="2 5" id="KW-0812">Transmembrane</keyword>
<gene>
    <name evidence="6" type="ORF">EYC82_13765</name>
</gene>
<feature type="transmembrane region" description="Helical" evidence="5">
    <location>
        <begin position="72"/>
        <end position="97"/>
    </location>
</feature>
<feature type="transmembrane region" description="Helical" evidence="5">
    <location>
        <begin position="6"/>
        <end position="25"/>
    </location>
</feature>
<evidence type="ECO:0000256" key="2">
    <source>
        <dbReference type="ARBA" id="ARBA00022692"/>
    </source>
</evidence>
<organism evidence="6 7">
    <name type="scientific">Candidatus Marimicrobium litorale</name>
    <dbReference type="NCBI Taxonomy" id="2518991"/>
    <lineage>
        <taxon>Bacteria</taxon>
        <taxon>Pseudomonadati</taxon>
        <taxon>Pseudomonadota</taxon>
        <taxon>Gammaproteobacteria</taxon>
        <taxon>Cellvibrionales</taxon>
        <taxon>Halieaceae</taxon>
        <taxon>Marimicrobium</taxon>
    </lineage>
</organism>
<comment type="caution">
    <text evidence="6">The sequence shown here is derived from an EMBL/GenBank/DDBJ whole genome shotgun (WGS) entry which is preliminary data.</text>
</comment>
<evidence type="ECO:0000256" key="3">
    <source>
        <dbReference type="ARBA" id="ARBA00022989"/>
    </source>
</evidence>
<dbReference type="InterPro" id="IPR023352">
    <property type="entry name" value="MAPEG-like_dom_sf"/>
</dbReference>
<dbReference type="EMBL" id="SHNO01000001">
    <property type="protein sequence ID" value="MCX2978428.1"/>
    <property type="molecule type" value="Genomic_DNA"/>
</dbReference>
<sequence length="141" mass="16011">MSTDILAPVVALLLLTSVAWVWMYATRIPALVKMGMKLDPYLPKGQQMSELPARVRWKADNYNHLLEQPTMFYAIALTMALLGTGEGTNLTLAWTYVCLRVIHTLQQALWNKIEVRFTLFTVSSLVLITMVIRTALDVWGR</sequence>
<protein>
    <submittedName>
        <fullName evidence="6">MAPEG family protein</fullName>
    </submittedName>
</protein>
<keyword evidence="4 5" id="KW-0472">Membrane</keyword>
<keyword evidence="3 5" id="KW-1133">Transmembrane helix</keyword>
<proteinExistence type="predicted"/>
<dbReference type="SUPFAM" id="SSF161084">
    <property type="entry name" value="MAPEG domain-like"/>
    <property type="match status" value="1"/>
</dbReference>
<comment type="subcellular location">
    <subcellularLocation>
        <location evidence="1">Membrane</location>
    </subcellularLocation>
</comment>
<dbReference type="Proteomes" id="UP001143304">
    <property type="component" value="Unassembled WGS sequence"/>
</dbReference>
<keyword evidence="7" id="KW-1185">Reference proteome</keyword>
<dbReference type="Pfam" id="PF01124">
    <property type="entry name" value="MAPEG"/>
    <property type="match status" value="1"/>
</dbReference>